<evidence type="ECO:0000256" key="1">
    <source>
        <dbReference type="ARBA" id="ARBA00004606"/>
    </source>
</evidence>
<comment type="caution">
    <text evidence="6">The sequence shown here is derived from an EMBL/GenBank/DDBJ whole genome shotgun (WGS) entry which is preliminary data.</text>
</comment>
<evidence type="ECO:0000313" key="7">
    <source>
        <dbReference type="Proteomes" id="UP001159364"/>
    </source>
</evidence>
<dbReference type="Proteomes" id="UP001159364">
    <property type="component" value="Linkage Group LG05"/>
</dbReference>
<evidence type="ECO:0000256" key="3">
    <source>
        <dbReference type="ARBA" id="ARBA00022679"/>
    </source>
</evidence>
<dbReference type="AlphaFoldDB" id="A0AAV8TAV1"/>
<accession>A0AAV8TAV1</accession>
<evidence type="ECO:0000256" key="4">
    <source>
        <dbReference type="ARBA" id="ARBA00023136"/>
    </source>
</evidence>
<dbReference type="PANTHER" id="PTHR31042:SF140">
    <property type="entry name" value="CORE-2_I-BRANCHING BETA-1,6-N-ACETYLGLUCOSAMINYLTRANSFERASE FAMILY PROTEIN"/>
    <property type="match status" value="1"/>
</dbReference>
<evidence type="ECO:0000256" key="2">
    <source>
        <dbReference type="ARBA" id="ARBA00022676"/>
    </source>
</evidence>
<evidence type="ECO:0000313" key="6">
    <source>
        <dbReference type="EMBL" id="KAJ8763976.1"/>
    </source>
</evidence>
<protein>
    <submittedName>
        <fullName evidence="6">Uncharacterized protein</fullName>
    </submittedName>
</protein>
<evidence type="ECO:0000256" key="5">
    <source>
        <dbReference type="ARBA" id="ARBA00023180"/>
    </source>
</evidence>
<comment type="subcellular location">
    <subcellularLocation>
        <location evidence="1">Membrane</location>
        <topology evidence="1">Single-pass type II membrane protein</topology>
    </subcellularLocation>
</comment>
<organism evidence="6 7">
    <name type="scientific">Erythroxylum novogranatense</name>
    <dbReference type="NCBI Taxonomy" id="1862640"/>
    <lineage>
        <taxon>Eukaryota</taxon>
        <taxon>Viridiplantae</taxon>
        <taxon>Streptophyta</taxon>
        <taxon>Embryophyta</taxon>
        <taxon>Tracheophyta</taxon>
        <taxon>Spermatophyta</taxon>
        <taxon>Magnoliopsida</taxon>
        <taxon>eudicotyledons</taxon>
        <taxon>Gunneridae</taxon>
        <taxon>Pentapetalae</taxon>
        <taxon>rosids</taxon>
        <taxon>fabids</taxon>
        <taxon>Malpighiales</taxon>
        <taxon>Erythroxylaceae</taxon>
        <taxon>Erythroxylum</taxon>
    </lineage>
</organism>
<dbReference type="GO" id="GO:0016020">
    <property type="term" value="C:membrane"/>
    <property type="evidence" value="ECO:0007669"/>
    <property type="project" value="UniProtKB-SubCell"/>
</dbReference>
<keyword evidence="3" id="KW-0808">Transferase</keyword>
<dbReference type="InterPro" id="IPR003406">
    <property type="entry name" value="Glyco_trans_14"/>
</dbReference>
<keyword evidence="7" id="KW-1185">Reference proteome</keyword>
<dbReference type="GO" id="GO:0016757">
    <property type="term" value="F:glycosyltransferase activity"/>
    <property type="evidence" value="ECO:0007669"/>
    <property type="project" value="UniProtKB-KW"/>
</dbReference>
<dbReference type="Pfam" id="PF02485">
    <property type="entry name" value="Branch"/>
    <property type="match status" value="2"/>
</dbReference>
<keyword evidence="4" id="KW-0472">Membrane</keyword>
<sequence length="131" mass="15199">MRCLLSTIVLDGPANAFFALLSHYCIPLHSFKYVYNALVESTSFDLSSSTITTYDVRIQHKNFIEIIDKEPQLWRVREDECYLEEHYFPTLLSMVDPNGCTHYTLTMVNWNGTIDGHLYTYRPNEIAVSHS</sequence>
<dbReference type="EMBL" id="JAIWQS010000005">
    <property type="protein sequence ID" value="KAJ8763976.1"/>
    <property type="molecule type" value="Genomic_DNA"/>
</dbReference>
<name>A0AAV8TAV1_9ROSI</name>
<proteinExistence type="predicted"/>
<dbReference type="InterPro" id="IPR044174">
    <property type="entry name" value="BC10-like"/>
</dbReference>
<gene>
    <name evidence="6" type="ORF">K2173_004840</name>
</gene>
<keyword evidence="5" id="KW-0325">Glycoprotein</keyword>
<keyword evidence="2" id="KW-0328">Glycosyltransferase</keyword>
<dbReference type="PANTHER" id="PTHR31042">
    <property type="entry name" value="CORE-2/I-BRANCHING BETA-1,6-N-ACETYLGLUCOSAMINYLTRANSFERASE FAMILY PROTEIN-RELATED"/>
    <property type="match status" value="1"/>
</dbReference>
<reference evidence="6 7" key="1">
    <citation type="submission" date="2021-09" db="EMBL/GenBank/DDBJ databases">
        <title>Genomic insights and catalytic innovation underlie evolution of tropane alkaloids biosynthesis.</title>
        <authorList>
            <person name="Wang Y.-J."/>
            <person name="Tian T."/>
            <person name="Huang J.-P."/>
            <person name="Huang S.-X."/>
        </authorList>
    </citation>
    <scope>NUCLEOTIDE SEQUENCE [LARGE SCALE GENOMIC DNA]</scope>
    <source>
        <strain evidence="6">KIB-2018</strain>
        <tissue evidence="6">Leaf</tissue>
    </source>
</reference>